<keyword evidence="2" id="KW-1185">Reference proteome</keyword>
<dbReference type="EMBL" id="UYJE01005907">
    <property type="protein sequence ID" value="VDI41532.1"/>
    <property type="molecule type" value="Genomic_DNA"/>
</dbReference>
<gene>
    <name evidence="1" type="ORF">MGAL_10B066648</name>
</gene>
<name>A0A8B6EX88_MYTGA</name>
<protein>
    <submittedName>
        <fullName evidence="1">Uncharacterized protein</fullName>
    </submittedName>
</protein>
<organism evidence="1 2">
    <name type="scientific">Mytilus galloprovincialis</name>
    <name type="common">Mediterranean mussel</name>
    <dbReference type="NCBI Taxonomy" id="29158"/>
    <lineage>
        <taxon>Eukaryota</taxon>
        <taxon>Metazoa</taxon>
        <taxon>Spiralia</taxon>
        <taxon>Lophotrochozoa</taxon>
        <taxon>Mollusca</taxon>
        <taxon>Bivalvia</taxon>
        <taxon>Autobranchia</taxon>
        <taxon>Pteriomorphia</taxon>
        <taxon>Mytilida</taxon>
        <taxon>Mytiloidea</taxon>
        <taxon>Mytilidae</taxon>
        <taxon>Mytilinae</taxon>
        <taxon>Mytilus</taxon>
    </lineage>
</organism>
<accession>A0A8B6EX88</accession>
<dbReference type="OrthoDB" id="6124593at2759"/>
<evidence type="ECO:0000313" key="1">
    <source>
        <dbReference type="EMBL" id="VDI41532.1"/>
    </source>
</evidence>
<dbReference type="Proteomes" id="UP000596742">
    <property type="component" value="Unassembled WGS sequence"/>
</dbReference>
<comment type="caution">
    <text evidence="1">The sequence shown here is derived from an EMBL/GenBank/DDBJ whole genome shotgun (WGS) entry which is preliminary data.</text>
</comment>
<evidence type="ECO:0000313" key="2">
    <source>
        <dbReference type="Proteomes" id="UP000596742"/>
    </source>
</evidence>
<dbReference type="AlphaFoldDB" id="A0A8B6EX88"/>
<proteinExistence type="predicted"/>
<sequence length="220" mass="25621">MDITGKEKAATSQWWEHWSVSGSMFIAAVTLGRDFSREIGEVQHSSVFWYLLESLLLVYTCIAVARKVEERFSNHIFAELKVPTEFDKIVDDNKKDHQEPIKKISVDTQTDHRDYNDLTERLKSNHHSKLAKINKDIRQFRKLFTSKISKIRKSTKEVSKKMCDIQLKIPALTQENKFLSDEKDTLHAKIVEETALEQDINEKFFSLHAYVQYQGQTALT</sequence>
<reference evidence="1" key="1">
    <citation type="submission" date="2018-11" db="EMBL/GenBank/DDBJ databases">
        <authorList>
            <person name="Alioto T."/>
            <person name="Alioto T."/>
        </authorList>
    </citation>
    <scope>NUCLEOTIDE SEQUENCE</scope>
</reference>